<dbReference type="InterPro" id="IPR003879">
    <property type="entry name" value="Butyrophylin_SPRY"/>
</dbReference>
<keyword evidence="8" id="KW-0325">Glycoprotein</keyword>
<dbReference type="InterPro" id="IPR050504">
    <property type="entry name" value="IgSF_BTN/MOG"/>
</dbReference>
<feature type="region of interest" description="Disordered" evidence="10">
    <location>
        <begin position="492"/>
        <end position="513"/>
    </location>
</feature>
<dbReference type="SMART" id="SM00409">
    <property type="entry name" value="IG"/>
    <property type="match status" value="1"/>
</dbReference>
<dbReference type="GO" id="GO:1903037">
    <property type="term" value="P:regulation of leukocyte cell-cell adhesion"/>
    <property type="evidence" value="ECO:0007669"/>
    <property type="project" value="UniProtKB-ARBA"/>
</dbReference>
<dbReference type="SUPFAM" id="SSF49899">
    <property type="entry name" value="Concanavalin A-like lectins/glucanases"/>
    <property type="match status" value="1"/>
</dbReference>
<dbReference type="GO" id="GO:0009897">
    <property type="term" value="C:external side of plasma membrane"/>
    <property type="evidence" value="ECO:0007669"/>
    <property type="project" value="TreeGrafter"/>
</dbReference>
<accession>A0AAV1HM62</accession>
<keyword evidence="9" id="KW-0393">Immunoglobulin domain</keyword>
<keyword evidence="6 11" id="KW-0472">Membrane</keyword>
<evidence type="ECO:0000259" key="14">
    <source>
        <dbReference type="PROSITE" id="PS50835"/>
    </source>
</evidence>
<feature type="region of interest" description="Disordered" evidence="10">
    <location>
        <begin position="277"/>
        <end position="297"/>
    </location>
</feature>
<dbReference type="GO" id="GO:0005102">
    <property type="term" value="F:signaling receptor binding"/>
    <property type="evidence" value="ECO:0007669"/>
    <property type="project" value="TreeGrafter"/>
</dbReference>
<keyword evidence="16" id="KW-1185">Reference proteome</keyword>
<dbReference type="InterPro" id="IPR003599">
    <property type="entry name" value="Ig_sub"/>
</dbReference>
<protein>
    <submittedName>
        <fullName evidence="15">Butyrophilin subfamily 1 member A1-like</fullName>
    </submittedName>
</protein>
<feature type="domain" description="Ig-like" evidence="14">
    <location>
        <begin position="23"/>
        <end position="142"/>
    </location>
</feature>
<evidence type="ECO:0000256" key="3">
    <source>
        <dbReference type="ARBA" id="ARBA00022692"/>
    </source>
</evidence>
<dbReference type="SMART" id="SM00406">
    <property type="entry name" value="IGv"/>
    <property type="match status" value="1"/>
</dbReference>
<dbReference type="PANTHER" id="PTHR24100">
    <property type="entry name" value="BUTYROPHILIN"/>
    <property type="match status" value="1"/>
</dbReference>
<evidence type="ECO:0000256" key="8">
    <source>
        <dbReference type="ARBA" id="ARBA00023180"/>
    </source>
</evidence>
<dbReference type="Pfam" id="PF22705">
    <property type="entry name" value="C2-set_3"/>
    <property type="match status" value="1"/>
</dbReference>
<keyword evidence="3 11" id="KW-0812">Transmembrane</keyword>
<evidence type="ECO:0000256" key="4">
    <source>
        <dbReference type="ARBA" id="ARBA00022729"/>
    </source>
</evidence>
<dbReference type="GO" id="GO:0001817">
    <property type="term" value="P:regulation of cytokine production"/>
    <property type="evidence" value="ECO:0007669"/>
    <property type="project" value="TreeGrafter"/>
</dbReference>
<feature type="compositionally biased region" description="Polar residues" evidence="10">
    <location>
        <begin position="503"/>
        <end position="513"/>
    </location>
</feature>
<dbReference type="Pfam" id="PF07686">
    <property type="entry name" value="V-set"/>
    <property type="match status" value="1"/>
</dbReference>
<evidence type="ECO:0000256" key="2">
    <source>
        <dbReference type="ARBA" id="ARBA00007591"/>
    </source>
</evidence>
<evidence type="ECO:0000313" key="15">
    <source>
        <dbReference type="EMBL" id="CAJ1086269.1"/>
    </source>
</evidence>
<feature type="domain" description="Ig-like" evidence="14">
    <location>
        <begin position="160"/>
        <end position="234"/>
    </location>
</feature>
<comment type="similarity">
    <text evidence="2">Belongs to the immunoglobulin superfamily. BTN/MOG family.</text>
</comment>
<proteinExistence type="inferred from homology"/>
<dbReference type="EMBL" id="OY660886">
    <property type="protein sequence ID" value="CAJ1086269.1"/>
    <property type="molecule type" value="Genomic_DNA"/>
</dbReference>
<keyword evidence="5 11" id="KW-1133">Transmembrane helix</keyword>
<evidence type="ECO:0000256" key="9">
    <source>
        <dbReference type="ARBA" id="ARBA00023319"/>
    </source>
</evidence>
<dbReference type="InterPro" id="IPR013783">
    <property type="entry name" value="Ig-like_fold"/>
</dbReference>
<dbReference type="SUPFAM" id="SSF48726">
    <property type="entry name" value="Immunoglobulin"/>
    <property type="match status" value="2"/>
</dbReference>
<dbReference type="InterPro" id="IPR003877">
    <property type="entry name" value="SPRY_dom"/>
</dbReference>
<evidence type="ECO:0000256" key="1">
    <source>
        <dbReference type="ARBA" id="ARBA00004479"/>
    </source>
</evidence>
<dbReference type="PROSITE" id="PS50188">
    <property type="entry name" value="B302_SPRY"/>
    <property type="match status" value="1"/>
</dbReference>
<dbReference type="Gene3D" id="2.60.40.10">
    <property type="entry name" value="Immunoglobulins"/>
    <property type="match status" value="2"/>
</dbReference>
<evidence type="ECO:0000256" key="7">
    <source>
        <dbReference type="ARBA" id="ARBA00023157"/>
    </source>
</evidence>
<evidence type="ECO:0000256" key="6">
    <source>
        <dbReference type="ARBA" id="ARBA00023136"/>
    </source>
</evidence>
<dbReference type="InterPro" id="IPR043136">
    <property type="entry name" value="B30.2/SPRY_sf"/>
</dbReference>
<dbReference type="PANTHER" id="PTHR24100:SF149">
    <property type="entry name" value="BG-LIKE ANTIGEN 1-RELATED"/>
    <property type="match status" value="1"/>
</dbReference>
<feature type="transmembrane region" description="Helical" evidence="11">
    <location>
        <begin position="248"/>
        <end position="267"/>
    </location>
</feature>
<feature type="domain" description="B30.2/SPRY" evidence="13">
    <location>
        <begin position="299"/>
        <end position="493"/>
    </location>
</feature>
<keyword evidence="7" id="KW-1015">Disulfide bond</keyword>
<organism evidence="15 16">
    <name type="scientific">Xyrichtys novacula</name>
    <name type="common">Pearly razorfish</name>
    <name type="synonym">Hemipteronotus novacula</name>
    <dbReference type="NCBI Taxonomy" id="13765"/>
    <lineage>
        <taxon>Eukaryota</taxon>
        <taxon>Metazoa</taxon>
        <taxon>Chordata</taxon>
        <taxon>Craniata</taxon>
        <taxon>Vertebrata</taxon>
        <taxon>Euteleostomi</taxon>
        <taxon>Actinopterygii</taxon>
        <taxon>Neopterygii</taxon>
        <taxon>Teleostei</taxon>
        <taxon>Neoteleostei</taxon>
        <taxon>Acanthomorphata</taxon>
        <taxon>Eupercaria</taxon>
        <taxon>Labriformes</taxon>
        <taxon>Labridae</taxon>
        <taxon>Xyrichtys</taxon>
    </lineage>
</organism>
<dbReference type="InterPro" id="IPR013320">
    <property type="entry name" value="ConA-like_dom_sf"/>
</dbReference>
<dbReference type="FunFam" id="2.60.40.10:FF:000142">
    <property type="entry name" value="V-set domain-containing T-cell activation inhibitor 1"/>
    <property type="match status" value="1"/>
</dbReference>
<dbReference type="InterPro" id="IPR036179">
    <property type="entry name" value="Ig-like_dom_sf"/>
</dbReference>
<evidence type="ECO:0000259" key="13">
    <source>
        <dbReference type="PROSITE" id="PS50188"/>
    </source>
</evidence>
<comment type="subcellular location">
    <subcellularLocation>
        <location evidence="1">Membrane</location>
        <topology evidence="1">Single-pass type I membrane protein</topology>
    </subcellularLocation>
</comment>
<dbReference type="Proteomes" id="UP001178508">
    <property type="component" value="Chromosome 23"/>
</dbReference>
<dbReference type="InterPro" id="IPR001870">
    <property type="entry name" value="B30.2/SPRY"/>
</dbReference>
<dbReference type="InterPro" id="IPR007110">
    <property type="entry name" value="Ig-like_dom"/>
</dbReference>
<dbReference type="InterPro" id="IPR053896">
    <property type="entry name" value="BTN3A2-like_Ig-C"/>
</dbReference>
<reference evidence="15" key="1">
    <citation type="submission" date="2023-08" db="EMBL/GenBank/DDBJ databases">
        <authorList>
            <person name="Alioto T."/>
            <person name="Alioto T."/>
            <person name="Gomez Garrido J."/>
        </authorList>
    </citation>
    <scope>NUCLEOTIDE SEQUENCE</scope>
</reference>
<dbReference type="GO" id="GO:0050863">
    <property type="term" value="P:regulation of T cell activation"/>
    <property type="evidence" value="ECO:0007669"/>
    <property type="project" value="UniProtKB-ARBA"/>
</dbReference>
<feature type="signal peptide" evidence="12">
    <location>
        <begin position="1"/>
        <end position="21"/>
    </location>
</feature>
<feature type="chain" id="PRO_5043976393" evidence="12">
    <location>
        <begin position="22"/>
        <end position="513"/>
    </location>
</feature>
<dbReference type="SMART" id="SM00449">
    <property type="entry name" value="SPRY"/>
    <property type="match status" value="1"/>
</dbReference>
<evidence type="ECO:0000313" key="16">
    <source>
        <dbReference type="Proteomes" id="UP001178508"/>
    </source>
</evidence>
<dbReference type="AlphaFoldDB" id="A0AAV1HM62"/>
<name>A0AAV1HM62_XYRNO</name>
<dbReference type="Pfam" id="PF00622">
    <property type="entry name" value="SPRY"/>
    <property type="match status" value="1"/>
</dbReference>
<dbReference type="InterPro" id="IPR013106">
    <property type="entry name" value="Ig_V-set"/>
</dbReference>
<evidence type="ECO:0000256" key="10">
    <source>
        <dbReference type="SAM" id="MobiDB-lite"/>
    </source>
</evidence>
<sequence>MGALILHVWVMTALSLLLCGAAPVSEGFTVHVTPTVSAPRGHTTTLPCWLNPAQSAEALEVRWYHPSSFDSPVLLYRSNNFEDASQVESYKGRVSFGLKDAASGGLKMGDVSLKLENLTIEDTEVYTCYVSSDQGYDSASVNLIVTQTGTSPLLSPVWTEDNKVNVSCVSEGWYPQPSLRWSDSKQVLPSKNTKFSKDSSGLLSVQSWVVVSGSEQVSCSVGLSGAETKEARVRLGEPKEAGSSPAGWVAFALLLIGALVALAVLYFKKREIFSGKKSRSGKDELDGGSGHGDLEEGQKLLPRGEAMPPNLSSDHYVNVTLDKTENKYLMVKADHLVRDAPVSSFPDGEKVTCLTAIKGTPGFTSGKHYWEVSLRDDTVGTKESWWVGITSETAFSEDTKPTTANGFLFLSSSPKESKHFRFNTEPMVLLPVHSRPETIGVYLNYDDGELSFYDVGNKSLIGSLKAHFTGEVFPFFNPGKGDKAPMNVLQRDLDGQCGDIPDSQPQPNNSSQP</sequence>
<gene>
    <name evidence="15" type="ORF">XNOV1_A004791</name>
</gene>
<dbReference type="PROSITE" id="PS50835">
    <property type="entry name" value="IG_LIKE"/>
    <property type="match status" value="2"/>
</dbReference>
<evidence type="ECO:0000256" key="5">
    <source>
        <dbReference type="ARBA" id="ARBA00022989"/>
    </source>
</evidence>
<evidence type="ECO:0000256" key="12">
    <source>
        <dbReference type="SAM" id="SignalP"/>
    </source>
</evidence>
<evidence type="ECO:0000256" key="11">
    <source>
        <dbReference type="SAM" id="Phobius"/>
    </source>
</evidence>
<dbReference type="PRINTS" id="PR01407">
    <property type="entry name" value="BUTYPHLNCDUF"/>
</dbReference>
<keyword evidence="4 12" id="KW-0732">Signal</keyword>
<dbReference type="Gene3D" id="2.60.120.920">
    <property type="match status" value="1"/>
</dbReference>
<dbReference type="GO" id="GO:0050852">
    <property type="term" value="P:T cell receptor signaling pathway"/>
    <property type="evidence" value="ECO:0007669"/>
    <property type="project" value="TreeGrafter"/>
</dbReference>